<dbReference type="OrthoDB" id="3831176at2"/>
<feature type="signal peptide" evidence="1">
    <location>
        <begin position="1"/>
        <end position="25"/>
    </location>
</feature>
<dbReference type="AlphaFoldDB" id="A0A4R1C026"/>
<evidence type="ECO:0000256" key="1">
    <source>
        <dbReference type="SAM" id="SignalP"/>
    </source>
</evidence>
<comment type="caution">
    <text evidence="2">The sequence shown here is derived from an EMBL/GenBank/DDBJ whole genome shotgun (WGS) entry which is preliminary data.</text>
</comment>
<evidence type="ECO:0000313" key="3">
    <source>
        <dbReference type="Proteomes" id="UP000295453"/>
    </source>
</evidence>
<proteinExistence type="predicted"/>
<evidence type="ECO:0000313" key="2">
    <source>
        <dbReference type="EMBL" id="TCJ23701.1"/>
    </source>
</evidence>
<dbReference type="EMBL" id="SJZJ01000016">
    <property type="protein sequence ID" value="TCJ23701.1"/>
    <property type="molecule type" value="Genomic_DNA"/>
</dbReference>
<keyword evidence="1" id="KW-0732">Signal</keyword>
<accession>A0A4R1C026</accession>
<reference evidence="2 3" key="1">
    <citation type="submission" date="2019-03" db="EMBL/GenBank/DDBJ databases">
        <authorList>
            <person name="Kim M.K.M."/>
        </authorList>
    </citation>
    <scope>NUCLEOTIDE SEQUENCE [LARGE SCALE GENOMIC DNA]</scope>
    <source>
        <strain evidence="2 3">18JY15-6</strain>
    </source>
</reference>
<dbReference type="Proteomes" id="UP000295453">
    <property type="component" value="Unassembled WGS sequence"/>
</dbReference>
<feature type="chain" id="PRO_5020456941" evidence="1">
    <location>
        <begin position="26"/>
        <end position="219"/>
    </location>
</feature>
<organism evidence="2 3">
    <name type="scientific">Nocardioides jejuensis</name>
    <dbReference type="NCBI Taxonomy" id="2502782"/>
    <lineage>
        <taxon>Bacteria</taxon>
        <taxon>Bacillati</taxon>
        <taxon>Actinomycetota</taxon>
        <taxon>Actinomycetes</taxon>
        <taxon>Propionibacteriales</taxon>
        <taxon>Nocardioidaceae</taxon>
        <taxon>Nocardioides</taxon>
    </lineage>
</organism>
<keyword evidence="3" id="KW-1185">Reference proteome</keyword>
<dbReference type="RefSeq" id="WP_131583897.1">
    <property type="nucleotide sequence ID" value="NZ_SJZJ01000016.1"/>
</dbReference>
<sequence length="219" mass="21799">MKLSKASFAAGAVTALILGSGTAYAATGGTFLLGKSNSAGATTSLTNSAGTALSLTSKSGTAPLKVSSSTKVTNLNADKLDGLDSTSFVKASGQTGTIWSDGGVWIDLDSDQPDGDPYAEALFAYASCPTGTVLTGGGGEDDTPGGTLWLSEPVDTGVWAVASSTAPDSATIPDGTASDAIYAQAQCLNLKGSVPGASYRTAHQDPIDVIKARAAGKRL</sequence>
<name>A0A4R1C026_9ACTN</name>
<protein>
    <submittedName>
        <fullName evidence="2">Uncharacterized protein</fullName>
    </submittedName>
</protein>
<gene>
    <name evidence="2" type="ORF">EPD65_10555</name>
</gene>